<evidence type="ECO:0000313" key="3">
    <source>
        <dbReference type="Proteomes" id="UP000219467"/>
    </source>
</evidence>
<reference evidence="3" key="1">
    <citation type="submission" date="2017-08" db="EMBL/GenBank/DDBJ databases">
        <authorList>
            <person name="Varghese N."/>
            <person name="Submissions S."/>
        </authorList>
    </citation>
    <scope>NUCLEOTIDE SEQUENCE [LARGE SCALE GENOMIC DNA]</scope>
    <source>
        <strain evidence="3">JA234</strain>
    </source>
</reference>
<gene>
    <name evidence="2" type="ORF">SAMN05878503_11029</name>
</gene>
<proteinExistence type="predicted"/>
<organism evidence="2 3">
    <name type="scientific">Cereibacter ovatus</name>
    <dbReference type="NCBI Taxonomy" id="439529"/>
    <lineage>
        <taxon>Bacteria</taxon>
        <taxon>Pseudomonadati</taxon>
        <taxon>Pseudomonadota</taxon>
        <taxon>Alphaproteobacteria</taxon>
        <taxon>Rhodobacterales</taxon>
        <taxon>Paracoccaceae</taxon>
        <taxon>Cereibacter</taxon>
    </lineage>
</organism>
<dbReference type="Proteomes" id="UP000219467">
    <property type="component" value="Unassembled WGS sequence"/>
</dbReference>
<keyword evidence="1" id="KW-0812">Transmembrane</keyword>
<keyword evidence="1" id="KW-1133">Transmembrane helix</keyword>
<feature type="transmembrane region" description="Helical" evidence="1">
    <location>
        <begin position="12"/>
        <end position="30"/>
    </location>
</feature>
<accession>A0A285CVW6</accession>
<sequence length="32" mass="3315">MHGSAGRGLRFHILFAAAAFLGAAVLRFALDG</sequence>
<evidence type="ECO:0000313" key="2">
    <source>
        <dbReference type="EMBL" id="SNX71555.1"/>
    </source>
</evidence>
<protein>
    <submittedName>
        <fullName evidence="2">Uncharacterized protein</fullName>
    </submittedName>
</protein>
<keyword evidence="3" id="KW-1185">Reference proteome</keyword>
<name>A0A285CVW6_9RHOB</name>
<evidence type="ECO:0000256" key="1">
    <source>
        <dbReference type="SAM" id="Phobius"/>
    </source>
</evidence>
<keyword evidence="1" id="KW-0472">Membrane</keyword>
<dbReference type="EMBL" id="OAOQ01000010">
    <property type="protein sequence ID" value="SNX71555.1"/>
    <property type="molecule type" value="Genomic_DNA"/>
</dbReference>
<dbReference type="AlphaFoldDB" id="A0A285CVW6"/>